<dbReference type="Proteomes" id="UP001526426">
    <property type="component" value="Unassembled WGS sequence"/>
</dbReference>
<sequence>MQTVQQGLKERKSMNGLVEELQQTWDQCLRVDCPDLSEARRNSIVRWLLGEDLTRWEGLDARQERIAKQAMEYRYRILKQRYLGVPPSRAYGNLINRLGSLVVLRNKIRTWVALSRDRKRAVADVLQEVIQEMLNSDRYIQSAIAWIGECTEDKVLRNTLLLTSVEEYCMRPIRNQPLLVYRFVNYLRRSQRGGMTQIPQTERIKMISEEIAVDETDSPVSLLDAEAVTSYQEQQDWEEQQLLRQTVQDEFEQYLLEKVEPLAVSWLRLYLQGCSQDAIAQQLNLPVKQVYRLREKVSYHAVKIFALKSRPELVANWLQISLKEHNLGLTLSQWEQFWQGLTPLQQDILGQLKENRGIDAIAKTLKLKKSQVMSEWTKAYQIAQGLRGE</sequence>
<keyword evidence="2" id="KW-1185">Reference proteome</keyword>
<evidence type="ECO:0000313" key="2">
    <source>
        <dbReference type="Proteomes" id="UP001526426"/>
    </source>
</evidence>
<organism evidence="1 2">
    <name type="scientific">Spirulina subsalsa FACHB-351</name>
    <dbReference type="NCBI Taxonomy" id="234711"/>
    <lineage>
        <taxon>Bacteria</taxon>
        <taxon>Bacillati</taxon>
        <taxon>Cyanobacteriota</taxon>
        <taxon>Cyanophyceae</taxon>
        <taxon>Spirulinales</taxon>
        <taxon>Spirulinaceae</taxon>
        <taxon>Spirulina</taxon>
    </lineage>
</organism>
<name>A0ABT3L649_9CYAN</name>
<dbReference type="EMBL" id="JAIHOM010000052">
    <property type="protein sequence ID" value="MCW6036960.1"/>
    <property type="molecule type" value="Genomic_DNA"/>
</dbReference>
<evidence type="ECO:0000313" key="1">
    <source>
        <dbReference type="EMBL" id="MCW6036960.1"/>
    </source>
</evidence>
<dbReference type="NCBIfam" id="NF037965">
    <property type="entry name" value="HetZ_rel_2"/>
    <property type="match status" value="1"/>
</dbReference>
<protein>
    <submittedName>
        <fullName evidence="1">HetZ-related protein 2</fullName>
    </submittedName>
</protein>
<dbReference type="InterPro" id="IPR048033">
    <property type="entry name" value="HetZ-rel_2"/>
</dbReference>
<comment type="caution">
    <text evidence="1">The sequence shown here is derived from an EMBL/GenBank/DDBJ whole genome shotgun (WGS) entry which is preliminary data.</text>
</comment>
<gene>
    <name evidence="1" type="ORF">K4A83_11890</name>
</gene>
<reference evidence="1 2" key="1">
    <citation type="submission" date="2021-08" db="EMBL/GenBank/DDBJ databases">
        <title>Draft genome sequence of Spirulina subsalsa with high tolerance to salinity and hype-accumulation of phycocyanin.</title>
        <authorList>
            <person name="Pei H."/>
            <person name="Jiang L."/>
        </authorList>
    </citation>
    <scope>NUCLEOTIDE SEQUENCE [LARGE SCALE GENOMIC DNA]</scope>
    <source>
        <strain evidence="1 2">FACHB-351</strain>
    </source>
</reference>
<dbReference type="RefSeq" id="WP_407810010.1">
    <property type="nucleotide sequence ID" value="NZ_JAIHOM010000052.1"/>
</dbReference>
<accession>A0ABT3L649</accession>
<proteinExistence type="predicted"/>